<proteinExistence type="predicted"/>
<dbReference type="Gene3D" id="3.10.20.560">
    <property type="entry name" value="Phenol hydroxylase"/>
    <property type="match status" value="1"/>
</dbReference>
<sequence>MPVHAYTPNYTGVVRDRVENFHGNQIVYAGWDHHLMFCAAFAFPVPPTMTFRQLRDEVMAEGFEPHPEWPQIDWAHTTWLLNGESFVPQLDVALIDQGIDHKSLLRFQTPDLKGFQDAGV</sequence>
<dbReference type="PATRIC" id="fig|1232683.4.peg.306"/>
<dbReference type="STRING" id="1232683.ADIMK_0311"/>
<dbReference type="EC" id="1.14.13.7" evidence="1"/>
<keyword evidence="1" id="KW-0560">Oxidoreductase</keyword>
<dbReference type="Pfam" id="PF04663">
    <property type="entry name" value="Phenol_monoox"/>
    <property type="match status" value="1"/>
</dbReference>
<dbReference type="InterPro" id="IPR043010">
    <property type="entry name" value="Phenol_hydroxylase_sf"/>
</dbReference>
<name>A0A081G3J9_9GAMM</name>
<dbReference type="AlphaFoldDB" id="A0A081G3J9"/>
<gene>
    <name evidence="1" type="ORF">ADIMK_0311</name>
</gene>
<accession>A0A081G3J9</accession>
<evidence type="ECO:0000313" key="2">
    <source>
        <dbReference type="Proteomes" id="UP000028252"/>
    </source>
</evidence>
<dbReference type="Proteomes" id="UP000028252">
    <property type="component" value="Unassembled WGS sequence"/>
</dbReference>
<dbReference type="EMBL" id="JMQN01000011">
    <property type="protein sequence ID" value="KEA65354.1"/>
    <property type="molecule type" value="Genomic_DNA"/>
</dbReference>
<organism evidence="1 2">
    <name type="scientific">Marinobacterium lacunae</name>
    <dbReference type="NCBI Taxonomy" id="1232683"/>
    <lineage>
        <taxon>Bacteria</taxon>
        <taxon>Pseudomonadati</taxon>
        <taxon>Pseudomonadota</taxon>
        <taxon>Gammaproteobacteria</taxon>
        <taxon>Oceanospirillales</taxon>
        <taxon>Oceanospirillaceae</taxon>
        <taxon>Marinobacterium</taxon>
    </lineage>
</organism>
<evidence type="ECO:0000313" key="1">
    <source>
        <dbReference type="EMBL" id="KEA65354.1"/>
    </source>
</evidence>
<dbReference type="OrthoDB" id="5343663at2"/>
<keyword evidence="2" id="KW-1185">Reference proteome</keyword>
<dbReference type="GO" id="GO:0018662">
    <property type="term" value="F:phenol 2-monooxygenase activity"/>
    <property type="evidence" value="ECO:0007669"/>
    <property type="project" value="UniProtKB-EC"/>
</dbReference>
<dbReference type="eggNOG" id="ENOG5032U7S">
    <property type="taxonomic scope" value="Bacteria"/>
</dbReference>
<dbReference type="InterPro" id="IPR006756">
    <property type="entry name" value="Phenol_hydroxylase"/>
</dbReference>
<comment type="caution">
    <text evidence="1">The sequence shown here is derived from an EMBL/GenBank/DDBJ whole genome shotgun (WGS) entry which is preliminary data.</text>
</comment>
<reference evidence="1 2" key="1">
    <citation type="submission" date="2014-04" db="EMBL/GenBank/DDBJ databases">
        <title>Marinobacterium kochiensis sp. nov., isolated from sediment sample collected from Kochi backwaters in Kerala, India.</title>
        <authorList>
            <person name="Singh A."/>
            <person name="Pinnaka A.K."/>
        </authorList>
    </citation>
    <scope>NUCLEOTIDE SEQUENCE [LARGE SCALE GENOMIC DNA]</scope>
    <source>
        <strain evidence="1 2">AK27</strain>
    </source>
</reference>
<protein>
    <submittedName>
        <fullName evidence="1">Phenol hydroxylase, P4 oxygenase component DmpO</fullName>
        <ecNumber evidence="1">1.14.13.7</ecNumber>
    </submittedName>
</protein>
<dbReference type="RefSeq" id="WP_036182782.1">
    <property type="nucleotide sequence ID" value="NZ_JMQN01000011.1"/>
</dbReference>